<keyword evidence="5" id="KW-0029">Amino-acid transport</keyword>
<evidence type="ECO:0000256" key="11">
    <source>
        <dbReference type="SAM" id="Phobius"/>
    </source>
</evidence>
<reference evidence="13 14" key="1">
    <citation type="submission" date="2021-06" db="EMBL/GenBank/DDBJ databases">
        <title>Caerostris extrusa draft genome.</title>
        <authorList>
            <person name="Kono N."/>
            <person name="Arakawa K."/>
        </authorList>
    </citation>
    <scope>NUCLEOTIDE SEQUENCE [LARGE SCALE GENOMIC DNA]</scope>
</reference>
<evidence type="ECO:0000313" key="14">
    <source>
        <dbReference type="Proteomes" id="UP001054945"/>
    </source>
</evidence>
<feature type="domain" description="Amino acid transporter transmembrane" evidence="12">
    <location>
        <begin position="46"/>
        <end position="438"/>
    </location>
</feature>
<dbReference type="PANTHER" id="PTHR22950">
    <property type="entry name" value="AMINO ACID TRANSPORTER"/>
    <property type="match status" value="1"/>
</dbReference>
<evidence type="ECO:0000259" key="12">
    <source>
        <dbReference type="Pfam" id="PF01490"/>
    </source>
</evidence>
<feature type="transmembrane region" description="Helical" evidence="11">
    <location>
        <begin position="318"/>
        <end position="338"/>
    </location>
</feature>
<evidence type="ECO:0000256" key="7">
    <source>
        <dbReference type="ARBA" id="ARBA00023136"/>
    </source>
</evidence>
<evidence type="ECO:0000256" key="6">
    <source>
        <dbReference type="ARBA" id="ARBA00022989"/>
    </source>
</evidence>
<accession>A0AAV4RQT7</accession>
<evidence type="ECO:0000256" key="1">
    <source>
        <dbReference type="ARBA" id="ARBA00004141"/>
    </source>
</evidence>
<evidence type="ECO:0000256" key="10">
    <source>
        <dbReference type="ARBA" id="ARBA00041723"/>
    </source>
</evidence>
<keyword evidence="4 11" id="KW-0812">Transmembrane</keyword>
<evidence type="ECO:0000256" key="5">
    <source>
        <dbReference type="ARBA" id="ARBA00022970"/>
    </source>
</evidence>
<keyword evidence="6 11" id="KW-1133">Transmembrane helix</keyword>
<feature type="transmembrane region" description="Helical" evidence="11">
    <location>
        <begin position="388"/>
        <end position="406"/>
    </location>
</feature>
<dbReference type="EMBL" id="BPLR01008205">
    <property type="protein sequence ID" value="GIY22832.1"/>
    <property type="molecule type" value="Genomic_DNA"/>
</dbReference>
<protein>
    <recommendedName>
        <fullName evidence="9">Putative sodium-coupled neutral amino acid transporter 11</fullName>
    </recommendedName>
    <alternativeName>
        <fullName evidence="10">Solute carrier family 38 member 11</fullName>
    </alternativeName>
</protein>
<gene>
    <name evidence="13" type="primary">slc38a11</name>
    <name evidence="13" type="ORF">CEXT_719501</name>
</gene>
<feature type="transmembrane region" description="Helical" evidence="11">
    <location>
        <begin position="76"/>
        <end position="99"/>
    </location>
</feature>
<feature type="transmembrane region" description="Helical" evidence="11">
    <location>
        <begin position="359"/>
        <end position="382"/>
    </location>
</feature>
<evidence type="ECO:0000256" key="4">
    <source>
        <dbReference type="ARBA" id="ARBA00022692"/>
    </source>
</evidence>
<feature type="transmembrane region" description="Helical" evidence="11">
    <location>
        <begin position="52"/>
        <end position="70"/>
    </location>
</feature>
<dbReference type="AlphaFoldDB" id="A0AAV4RQT7"/>
<feature type="transmembrane region" description="Helical" evidence="11">
    <location>
        <begin position="190"/>
        <end position="213"/>
    </location>
</feature>
<evidence type="ECO:0000313" key="13">
    <source>
        <dbReference type="EMBL" id="GIY22832.1"/>
    </source>
</evidence>
<comment type="similarity">
    <text evidence="2">Belongs to the amino acid/polyamine transporter 2 family.</text>
</comment>
<feature type="transmembrane region" description="Helical" evidence="11">
    <location>
        <begin position="233"/>
        <end position="253"/>
    </location>
</feature>
<dbReference type="GO" id="GO:0016020">
    <property type="term" value="C:membrane"/>
    <property type="evidence" value="ECO:0007669"/>
    <property type="project" value="UniProtKB-SubCell"/>
</dbReference>
<feature type="transmembrane region" description="Helical" evidence="11">
    <location>
        <begin position="162"/>
        <end position="183"/>
    </location>
</feature>
<dbReference type="GO" id="GO:0015179">
    <property type="term" value="F:L-amino acid transmembrane transporter activity"/>
    <property type="evidence" value="ECO:0007669"/>
    <property type="project" value="TreeGrafter"/>
</dbReference>
<feature type="transmembrane region" description="Helical" evidence="11">
    <location>
        <begin position="418"/>
        <end position="439"/>
    </location>
</feature>
<evidence type="ECO:0000256" key="9">
    <source>
        <dbReference type="ARBA" id="ARBA00040814"/>
    </source>
</evidence>
<dbReference type="Pfam" id="PF01490">
    <property type="entry name" value="Aa_trans"/>
    <property type="match status" value="1"/>
</dbReference>
<feature type="transmembrane region" description="Helical" evidence="11">
    <location>
        <begin position="274"/>
        <end position="298"/>
    </location>
</feature>
<organism evidence="13 14">
    <name type="scientific">Caerostris extrusa</name>
    <name type="common">Bark spider</name>
    <name type="synonym">Caerostris bankana</name>
    <dbReference type="NCBI Taxonomy" id="172846"/>
    <lineage>
        <taxon>Eukaryota</taxon>
        <taxon>Metazoa</taxon>
        <taxon>Ecdysozoa</taxon>
        <taxon>Arthropoda</taxon>
        <taxon>Chelicerata</taxon>
        <taxon>Arachnida</taxon>
        <taxon>Araneae</taxon>
        <taxon>Araneomorphae</taxon>
        <taxon>Entelegynae</taxon>
        <taxon>Araneoidea</taxon>
        <taxon>Araneidae</taxon>
        <taxon>Caerostris</taxon>
    </lineage>
</organism>
<keyword evidence="7 11" id="KW-0472">Membrane</keyword>
<evidence type="ECO:0000256" key="8">
    <source>
        <dbReference type="ARBA" id="ARBA00037101"/>
    </source>
</evidence>
<keyword evidence="3" id="KW-0813">Transport</keyword>
<comment type="subcellular location">
    <subcellularLocation>
        <location evidence="1">Membrane</location>
        <topology evidence="1">Multi-pass membrane protein</topology>
    </subcellularLocation>
</comment>
<comment type="caution">
    <text evidence="13">The sequence shown here is derived from an EMBL/GenBank/DDBJ whole genome shotgun (WGS) entry which is preliminary data.</text>
</comment>
<evidence type="ECO:0000256" key="3">
    <source>
        <dbReference type="ARBA" id="ARBA00022448"/>
    </source>
</evidence>
<name>A0AAV4RQT7_CAEEX</name>
<feature type="transmembrane region" description="Helical" evidence="11">
    <location>
        <begin position="120"/>
        <end position="142"/>
    </location>
</feature>
<dbReference type="InterPro" id="IPR013057">
    <property type="entry name" value="AA_transpt_TM"/>
</dbReference>
<comment type="function">
    <text evidence="8">Putative sodium-dependent amino acid/proton antiporter.</text>
</comment>
<sequence>MATENTYILYDAQAGKSQQDGNCNIGSTDDIKQLIIDDEPQQIKSNLAETSFNYINSVIGSGIVGIPYALQQAGLGMGIILLLLIAIATDYSLCIMIKAGTLAGVTTYQALIQSQFGRPGYYFLTIAQFIYPLIAMISYNIIIGDTITKVLMRMFDVTRDSILGNRHFIVFLCTLFVTLPLSLYRTIVRLSLVSFLSLIFAVSIVLFVVIRAFHNGRNSYTFIFYSIPTDDGFAFANTGFTQAVGVIAFAYMCHHNSFLLFDVLDNPTQSRWNLVTHISISLSCVIIVVFGICGYVTFTGSVQGDLLENFCLSDDWANAARLIFTVTIMLTYPIECFVTREVFENAVFKEKQSSIYRHSILTVSLVTLTFALSTLTDCLSIVLELNGVLAAVPLAYILPAAAYIRVSGKPYFTLEKAPAILLASAGLLIAMIGTGKSIIDIIHGVKCSHSEMSYCIQNNTLHNMTSF</sequence>
<evidence type="ECO:0000256" key="2">
    <source>
        <dbReference type="ARBA" id="ARBA00008066"/>
    </source>
</evidence>
<dbReference type="Proteomes" id="UP001054945">
    <property type="component" value="Unassembled WGS sequence"/>
</dbReference>
<proteinExistence type="inferred from homology"/>
<keyword evidence="14" id="KW-1185">Reference proteome</keyword>
<dbReference type="PANTHER" id="PTHR22950:SF458">
    <property type="entry name" value="SODIUM-COUPLED NEUTRAL AMINO ACID TRANSPORTER 11-RELATED"/>
    <property type="match status" value="1"/>
</dbReference>